<dbReference type="Proteomes" id="UP001552299">
    <property type="component" value="Unassembled WGS sequence"/>
</dbReference>
<comment type="caution">
    <text evidence="2">The sequence shown here is derived from an EMBL/GenBank/DDBJ whole genome shotgun (WGS) entry which is preliminary data.</text>
</comment>
<gene>
    <name evidence="2" type="ORF">M5K25_000244</name>
</gene>
<accession>A0ABD0VUV4</accession>
<sequence length="74" mass="8179">MAVDILSIPISTVASEPTFCAGERVVNTYRSKLGVETVQALLCGSNWVRCHYGLKGRIKEEEEDKEVDIVLPIT</sequence>
<evidence type="ECO:0000313" key="2">
    <source>
        <dbReference type="EMBL" id="KAL0928368.1"/>
    </source>
</evidence>
<name>A0ABD0VUV4_DENTH</name>
<feature type="domain" description="HAT C-terminal dimerisation" evidence="1">
    <location>
        <begin position="1"/>
        <end position="47"/>
    </location>
</feature>
<keyword evidence="3" id="KW-1185">Reference proteome</keyword>
<proteinExistence type="predicted"/>
<reference evidence="2 3" key="1">
    <citation type="journal article" date="2024" name="Plant Biotechnol. J.">
        <title>Dendrobium thyrsiflorum genome and its molecular insights into genes involved in important horticultural traits.</title>
        <authorList>
            <person name="Chen B."/>
            <person name="Wang J.Y."/>
            <person name="Zheng P.J."/>
            <person name="Li K.L."/>
            <person name="Liang Y.M."/>
            <person name="Chen X.F."/>
            <person name="Zhang C."/>
            <person name="Zhao X."/>
            <person name="He X."/>
            <person name="Zhang G.Q."/>
            <person name="Liu Z.J."/>
            <person name="Xu Q."/>
        </authorList>
    </citation>
    <scope>NUCLEOTIDE SEQUENCE [LARGE SCALE GENOMIC DNA]</scope>
    <source>
        <strain evidence="2">GZMU011</strain>
    </source>
</reference>
<dbReference type="SUPFAM" id="SSF53098">
    <property type="entry name" value="Ribonuclease H-like"/>
    <property type="match status" value="1"/>
</dbReference>
<dbReference type="InterPro" id="IPR008906">
    <property type="entry name" value="HATC_C_dom"/>
</dbReference>
<dbReference type="AlphaFoldDB" id="A0ABD0VUV4"/>
<dbReference type="InterPro" id="IPR012337">
    <property type="entry name" value="RNaseH-like_sf"/>
</dbReference>
<dbReference type="Pfam" id="PF05699">
    <property type="entry name" value="Dimer_Tnp_hAT"/>
    <property type="match status" value="1"/>
</dbReference>
<dbReference type="EMBL" id="JANQDX010000001">
    <property type="protein sequence ID" value="KAL0928368.1"/>
    <property type="molecule type" value="Genomic_DNA"/>
</dbReference>
<dbReference type="PANTHER" id="PTHR23272">
    <property type="entry name" value="BED FINGER-RELATED"/>
    <property type="match status" value="1"/>
</dbReference>
<evidence type="ECO:0000259" key="1">
    <source>
        <dbReference type="Pfam" id="PF05699"/>
    </source>
</evidence>
<evidence type="ECO:0000313" key="3">
    <source>
        <dbReference type="Proteomes" id="UP001552299"/>
    </source>
</evidence>
<dbReference type="PANTHER" id="PTHR23272:SF182">
    <property type="entry name" value="OS09G0381850 PROTEIN"/>
    <property type="match status" value="1"/>
</dbReference>
<protein>
    <recommendedName>
        <fullName evidence="1">HAT C-terminal dimerisation domain-containing protein</fullName>
    </recommendedName>
</protein>
<organism evidence="2 3">
    <name type="scientific">Dendrobium thyrsiflorum</name>
    <name type="common">Pinecone-like raceme dendrobium</name>
    <name type="synonym">Orchid</name>
    <dbReference type="NCBI Taxonomy" id="117978"/>
    <lineage>
        <taxon>Eukaryota</taxon>
        <taxon>Viridiplantae</taxon>
        <taxon>Streptophyta</taxon>
        <taxon>Embryophyta</taxon>
        <taxon>Tracheophyta</taxon>
        <taxon>Spermatophyta</taxon>
        <taxon>Magnoliopsida</taxon>
        <taxon>Liliopsida</taxon>
        <taxon>Asparagales</taxon>
        <taxon>Orchidaceae</taxon>
        <taxon>Epidendroideae</taxon>
        <taxon>Malaxideae</taxon>
        <taxon>Dendrobiinae</taxon>
        <taxon>Dendrobium</taxon>
    </lineage>
</organism>